<comment type="caution">
    <text evidence="3">The sequence shown here is derived from an EMBL/GenBank/DDBJ whole genome shotgun (WGS) entry which is preliminary data.</text>
</comment>
<dbReference type="InterPro" id="IPR016181">
    <property type="entry name" value="Acyl_CoA_acyltransferase"/>
</dbReference>
<evidence type="ECO:0000259" key="1">
    <source>
        <dbReference type="PROSITE" id="PS51186"/>
    </source>
</evidence>
<dbReference type="SUPFAM" id="SSF55729">
    <property type="entry name" value="Acyl-CoA N-acyltransferases (Nat)"/>
    <property type="match status" value="1"/>
</dbReference>
<reference evidence="2 5" key="2">
    <citation type="submission" date="2020-08" db="EMBL/GenBank/DDBJ databases">
        <title>Genomic Encyclopedia of Type Strains, Phase IV (KMG-V): Genome sequencing to study the core and pangenomes of soil and plant-associated prokaryotes.</title>
        <authorList>
            <person name="Whitman W."/>
        </authorList>
    </citation>
    <scope>NUCLEOTIDE SEQUENCE [LARGE SCALE GENOMIC DNA]</scope>
    <source>
        <strain evidence="2 5">B3ACCR2</strain>
    </source>
</reference>
<evidence type="ECO:0000313" key="2">
    <source>
        <dbReference type="EMBL" id="MBB2988057.1"/>
    </source>
</evidence>
<feature type="domain" description="N-acetyltransferase" evidence="1">
    <location>
        <begin position="15"/>
        <end position="184"/>
    </location>
</feature>
<accession>A0A495XQ08</accession>
<dbReference type="PANTHER" id="PTHR43792:SF1">
    <property type="entry name" value="N-ACETYLTRANSFERASE DOMAIN-CONTAINING PROTEIN"/>
    <property type="match status" value="1"/>
</dbReference>
<dbReference type="PANTHER" id="PTHR43792">
    <property type="entry name" value="GNAT FAMILY, PUTATIVE (AFU_ORTHOLOGUE AFUA_3G00765)-RELATED-RELATED"/>
    <property type="match status" value="1"/>
</dbReference>
<organism evidence="3 4">
    <name type="scientific">Terracoccus luteus</name>
    <dbReference type="NCBI Taxonomy" id="53356"/>
    <lineage>
        <taxon>Bacteria</taxon>
        <taxon>Bacillati</taxon>
        <taxon>Actinomycetota</taxon>
        <taxon>Actinomycetes</taxon>
        <taxon>Micrococcales</taxon>
        <taxon>Intrasporangiaceae</taxon>
        <taxon>Terracoccus</taxon>
    </lineage>
</organism>
<reference evidence="3 4" key="1">
    <citation type="submission" date="2018-10" db="EMBL/GenBank/DDBJ databases">
        <title>Sequencing the genomes of 1000 actinobacteria strains.</title>
        <authorList>
            <person name="Klenk H.-P."/>
        </authorList>
    </citation>
    <scope>NUCLEOTIDE SEQUENCE [LARGE SCALE GENOMIC DNA]</scope>
    <source>
        <strain evidence="3 4">DSM 44267</strain>
    </source>
</reference>
<dbReference type="EMBL" id="RBXT01000001">
    <property type="protein sequence ID" value="RKT76610.1"/>
    <property type="molecule type" value="Genomic_DNA"/>
</dbReference>
<dbReference type="OrthoDB" id="9132139at2"/>
<dbReference type="Pfam" id="PF13302">
    <property type="entry name" value="Acetyltransf_3"/>
    <property type="match status" value="1"/>
</dbReference>
<evidence type="ECO:0000313" key="4">
    <source>
        <dbReference type="Proteomes" id="UP000278440"/>
    </source>
</evidence>
<name>A0A495XQ08_9MICO</name>
<dbReference type="AlphaFoldDB" id="A0A495XQ08"/>
<gene>
    <name evidence="3" type="ORF">DFJ68_0005</name>
    <name evidence="2" type="ORF">FHW14_003246</name>
</gene>
<keyword evidence="3" id="KW-0808">Transferase</keyword>
<sequence>MTTGSSPWPREAGPLLLRAPRVGDAEQVLRFRNDAGVNRFMVHTHVDPDDLRRDLVEAVTSPTDHSCVAELAERDGEVVAIGFLELRRGSGQPRPAALEEALIGYVVDPVHAGQGVGSALARGLLDAAFDLGARRVVAACFADNPASVRILEGLGMRRERHGVQALWHAELGWVDEYEYAMLASERSVPRSRPLS</sequence>
<dbReference type="PROSITE" id="PS51186">
    <property type="entry name" value="GNAT"/>
    <property type="match status" value="1"/>
</dbReference>
<evidence type="ECO:0000313" key="3">
    <source>
        <dbReference type="EMBL" id="RKT76610.1"/>
    </source>
</evidence>
<dbReference type="RefSeq" id="WP_121029968.1">
    <property type="nucleotide sequence ID" value="NZ_JACHVT010000007.1"/>
</dbReference>
<keyword evidence="4" id="KW-1185">Reference proteome</keyword>
<proteinExistence type="predicted"/>
<protein>
    <submittedName>
        <fullName evidence="3">RimJ/RimL family protein N-acetyltransferase</fullName>
    </submittedName>
</protein>
<dbReference type="Proteomes" id="UP000590811">
    <property type="component" value="Unassembled WGS sequence"/>
</dbReference>
<dbReference type="GO" id="GO:0016747">
    <property type="term" value="F:acyltransferase activity, transferring groups other than amino-acyl groups"/>
    <property type="evidence" value="ECO:0007669"/>
    <property type="project" value="InterPro"/>
</dbReference>
<dbReference type="Gene3D" id="3.40.630.30">
    <property type="match status" value="1"/>
</dbReference>
<dbReference type="EMBL" id="JACHVT010000007">
    <property type="protein sequence ID" value="MBB2988057.1"/>
    <property type="molecule type" value="Genomic_DNA"/>
</dbReference>
<dbReference type="InterPro" id="IPR051531">
    <property type="entry name" value="N-acetyltransferase"/>
</dbReference>
<dbReference type="CDD" id="cd04301">
    <property type="entry name" value="NAT_SF"/>
    <property type="match status" value="1"/>
</dbReference>
<dbReference type="InterPro" id="IPR000182">
    <property type="entry name" value="GNAT_dom"/>
</dbReference>
<dbReference type="Proteomes" id="UP000278440">
    <property type="component" value="Unassembled WGS sequence"/>
</dbReference>
<evidence type="ECO:0000313" key="5">
    <source>
        <dbReference type="Proteomes" id="UP000590811"/>
    </source>
</evidence>